<feature type="domain" description="Peptidase S8/S53" evidence="2">
    <location>
        <begin position="57"/>
        <end position="174"/>
    </location>
</feature>
<dbReference type="RefSeq" id="XP_033685099.1">
    <property type="nucleotide sequence ID" value="XM_033823635.1"/>
</dbReference>
<gene>
    <name evidence="3" type="ORF">BU26DRAFT_425594</name>
</gene>
<comment type="similarity">
    <text evidence="1">Belongs to the peptidase S8 family.</text>
</comment>
<keyword evidence="4" id="KW-1185">Reference proteome</keyword>
<dbReference type="Gene3D" id="3.40.50.200">
    <property type="entry name" value="Peptidase S8/S53 domain"/>
    <property type="match status" value="1"/>
</dbReference>
<dbReference type="SUPFAM" id="SSF52743">
    <property type="entry name" value="Subtilisin-like"/>
    <property type="match status" value="1"/>
</dbReference>
<evidence type="ECO:0000313" key="3">
    <source>
        <dbReference type="EMBL" id="KAF2250095.1"/>
    </source>
</evidence>
<dbReference type="PROSITE" id="PS51892">
    <property type="entry name" value="SUBTILASE"/>
    <property type="match status" value="1"/>
</dbReference>
<protein>
    <submittedName>
        <fullName evidence="3">Subtilisin-like protein</fullName>
    </submittedName>
</protein>
<dbReference type="EMBL" id="ML987194">
    <property type="protein sequence ID" value="KAF2250095.1"/>
    <property type="molecule type" value="Genomic_DNA"/>
</dbReference>
<dbReference type="GO" id="GO:0006508">
    <property type="term" value="P:proteolysis"/>
    <property type="evidence" value="ECO:0007669"/>
    <property type="project" value="InterPro"/>
</dbReference>
<organism evidence="3 4">
    <name type="scientific">Trematosphaeria pertusa</name>
    <dbReference type="NCBI Taxonomy" id="390896"/>
    <lineage>
        <taxon>Eukaryota</taxon>
        <taxon>Fungi</taxon>
        <taxon>Dikarya</taxon>
        <taxon>Ascomycota</taxon>
        <taxon>Pezizomycotina</taxon>
        <taxon>Dothideomycetes</taxon>
        <taxon>Pleosporomycetidae</taxon>
        <taxon>Pleosporales</taxon>
        <taxon>Massarineae</taxon>
        <taxon>Trematosphaeriaceae</taxon>
        <taxon>Trematosphaeria</taxon>
    </lineage>
</organism>
<evidence type="ECO:0000259" key="2">
    <source>
        <dbReference type="Pfam" id="PF00082"/>
    </source>
</evidence>
<evidence type="ECO:0000256" key="1">
    <source>
        <dbReference type="PROSITE-ProRule" id="PRU01240"/>
    </source>
</evidence>
<dbReference type="Proteomes" id="UP000800094">
    <property type="component" value="Unassembled WGS sequence"/>
</dbReference>
<dbReference type="GeneID" id="54576965"/>
<accession>A0A6A6IHK8</accession>
<dbReference type="OrthoDB" id="3781625at2759"/>
<evidence type="ECO:0000313" key="4">
    <source>
        <dbReference type="Proteomes" id="UP000800094"/>
    </source>
</evidence>
<dbReference type="GO" id="GO:0004252">
    <property type="term" value="F:serine-type endopeptidase activity"/>
    <property type="evidence" value="ECO:0007669"/>
    <property type="project" value="InterPro"/>
</dbReference>
<dbReference type="InterPro" id="IPR036852">
    <property type="entry name" value="Peptidase_S8/S53_dom_sf"/>
</dbReference>
<dbReference type="Pfam" id="PF00082">
    <property type="entry name" value="Peptidase_S8"/>
    <property type="match status" value="1"/>
</dbReference>
<dbReference type="CDD" id="cd00306">
    <property type="entry name" value="Peptidases_S8_S53"/>
    <property type="match status" value="1"/>
</dbReference>
<dbReference type="InterPro" id="IPR000209">
    <property type="entry name" value="Peptidase_S8/S53_dom"/>
</dbReference>
<sequence>MDFAAGEWERRHVKLAILSSGVNWSVLGLERHDLRPHVNFRSFVEDDPEALDKIGIGTQAASLLLKLAPSAEVHALKVTSTGNIKSFTPIVEAVKYAIFEIRADIICMGFGFHDRVSELQQVIRRAAMGDSGHDIIMFAAAGNEGANQVVAYPARDPNVFCVYSTDGFGNSSPFNPGLFDPSDNFSTLGEEVEI</sequence>
<dbReference type="AlphaFoldDB" id="A0A6A6IHK8"/>
<comment type="caution">
    <text evidence="1">Lacks conserved residue(s) required for the propagation of feature annotation.</text>
</comment>
<reference evidence="3" key="1">
    <citation type="journal article" date="2020" name="Stud. Mycol.">
        <title>101 Dothideomycetes genomes: a test case for predicting lifestyles and emergence of pathogens.</title>
        <authorList>
            <person name="Haridas S."/>
            <person name="Albert R."/>
            <person name="Binder M."/>
            <person name="Bloem J."/>
            <person name="Labutti K."/>
            <person name="Salamov A."/>
            <person name="Andreopoulos B."/>
            <person name="Baker S."/>
            <person name="Barry K."/>
            <person name="Bills G."/>
            <person name="Bluhm B."/>
            <person name="Cannon C."/>
            <person name="Castanera R."/>
            <person name="Culley D."/>
            <person name="Daum C."/>
            <person name="Ezra D."/>
            <person name="Gonzalez J."/>
            <person name="Henrissat B."/>
            <person name="Kuo A."/>
            <person name="Liang C."/>
            <person name="Lipzen A."/>
            <person name="Lutzoni F."/>
            <person name="Magnuson J."/>
            <person name="Mondo S."/>
            <person name="Nolan M."/>
            <person name="Ohm R."/>
            <person name="Pangilinan J."/>
            <person name="Park H.-J."/>
            <person name="Ramirez L."/>
            <person name="Alfaro M."/>
            <person name="Sun H."/>
            <person name="Tritt A."/>
            <person name="Yoshinaga Y."/>
            <person name="Zwiers L.-H."/>
            <person name="Turgeon B."/>
            <person name="Goodwin S."/>
            <person name="Spatafora J."/>
            <person name="Crous P."/>
            <person name="Grigoriev I."/>
        </authorList>
    </citation>
    <scope>NUCLEOTIDE SEQUENCE</scope>
    <source>
        <strain evidence="3">CBS 122368</strain>
    </source>
</reference>
<name>A0A6A6IHK8_9PLEO</name>
<proteinExistence type="inferred from homology"/>